<dbReference type="InterPro" id="IPR002328">
    <property type="entry name" value="ADH_Zn_CS"/>
</dbReference>
<dbReference type="GO" id="GO:0008270">
    <property type="term" value="F:zinc ion binding"/>
    <property type="evidence" value="ECO:0007669"/>
    <property type="project" value="InterPro"/>
</dbReference>
<proteinExistence type="predicted"/>
<dbReference type="EMBL" id="SOZI01000085">
    <property type="protein sequence ID" value="TNY19783.1"/>
    <property type="molecule type" value="Genomic_DNA"/>
</dbReference>
<evidence type="ECO:0000256" key="2">
    <source>
        <dbReference type="ARBA" id="ARBA00022723"/>
    </source>
</evidence>
<evidence type="ECO:0000313" key="7">
    <source>
        <dbReference type="EMBL" id="TNY19783.1"/>
    </source>
</evidence>
<dbReference type="Proteomes" id="UP000311382">
    <property type="component" value="Unassembled WGS sequence"/>
</dbReference>
<reference evidence="7 8" key="1">
    <citation type="submission" date="2019-03" db="EMBL/GenBank/DDBJ databases">
        <title>Rhodosporidium diobovatum UCD-FST 08-225 genome sequencing, assembly, and annotation.</title>
        <authorList>
            <person name="Fakankun I.U."/>
            <person name="Fristensky B."/>
            <person name="Levin D.B."/>
        </authorList>
    </citation>
    <scope>NUCLEOTIDE SEQUENCE [LARGE SCALE GENOMIC DNA]</scope>
    <source>
        <strain evidence="7 8">UCD-FST 08-225</strain>
    </source>
</reference>
<dbReference type="STRING" id="5288.A0A5C5FSF6"/>
<dbReference type="SUPFAM" id="SSF51735">
    <property type="entry name" value="NAD(P)-binding Rossmann-fold domains"/>
    <property type="match status" value="1"/>
</dbReference>
<keyword evidence="2" id="KW-0479">Metal-binding</keyword>
<dbReference type="PANTHER" id="PTHR42813">
    <property type="entry name" value="ZINC-TYPE ALCOHOL DEHYDROGENASE-LIKE"/>
    <property type="match status" value="1"/>
</dbReference>
<keyword evidence="3" id="KW-0862">Zinc</keyword>
<dbReference type="InterPro" id="IPR011032">
    <property type="entry name" value="GroES-like_sf"/>
</dbReference>
<dbReference type="GO" id="GO:0016491">
    <property type="term" value="F:oxidoreductase activity"/>
    <property type="evidence" value="ECO:0007669"/>
    <property type="project" value="UniProtKB-KW"/>
</dbReference>
<name>A0A5C5FSF6_9BASI</name>
<dbReference type="InterPro" id="IPR013154">
    <property type="entry name" value="ADH-like_N"/>
</dbReference>
<evidence type="ECO:0000256" key="1">
    <source>
        <dbReference type="ARBA" id="ARBA00001947"/>
    </source>
</evidence>
<accession>A0A5C5FSF6</accession>
<evidence type="ECO:0000256" key="5">
    <source>
        <dbReference type="SAM" id="MobiDB-lite"/>
    </source>
</evidence>
<feature type="domain" description="Alcohol dehydrogenase-like N-terminal" evidence="6">
    <location>
        <begin position="64"/>
        <end position="195"/>
    </location>
</feature>
<gene>
    <name evidence="7" type="ORF">DMC30DRAFT_411938</name>
</gene>
<dbReference type="Gene3D" id="3.90.180.10">
    <property type="entry name" value="Medium-chain alcohol dehydrogenases, catalytic domain"/>
    <property type="match status" value="1"/>
</dbReference>
<organism evidence="7 8">
    <name type="scientific">Rhodotorula diobovata</name>
    <dbReference type="NCBI Taxonomy" id="5288"/>
    <lineage>
        <taxon>Eukaryota</taxon>
        <taxon>Fungi</taxon>
        <taxon>Dikarya</taxon>
        <taxon>Basidiomycota</taxon>
        <taxon>Pucciniomycotina</taxon>
        <taxon>Microbotryomycetes</taxon>
        <taxon>Sporidiobolales</taxon>
        <taxon>Sporidiobolaceae</taxon>
        <taxon>Rhodotorula</taxon>
    </lineage>
</organism>
<comment type="caution">
    <text evidence="7">The sequence shown here is derived from an EMBL/GenBank/DDBJ whole genome shotgun (WGS) entry which is preliminary data.</text>
</comment>
<dbReference type="InterPro" id="IPR036291">
    <property type="entry name" value="NAD(P)-bd_dom_sf"/>
</dbReference>
<evidence type="ECO:0000259" key="6">
    <source>
        <dbReference type="Pfam" id="PF08240"/>
    </source>
</evidence>
<dbReference type="Pfam" id="PF08240">
    <property type="entry name" value="ADH_N"/>
    <property type="match status" value="1"/>
</dbReference>
<dbReference type="PANTHER" id="PTHR42813:SF1">
    <property type="entry name" value="DEHYDROGENASE, PUTATIVE (AFU_ORTHOLOGUE AFUA_5G03930)-RELATED"/>
    <property type="match status" value="1"/>
</dbReference>
<dbReference type="OrthoDB" id="3941538at2759"/>
<dbReference type="SUPFAM" id="SSF50129">
    <property type="entry name" value="GroES-like"/>
    <property type="match status" value="1"/>
</dbReference>
<dbReference type="Gene3D" id="3.40.50.720">
    <property type="entry name" value="NAD(P)-binding Rossmann-like Domain"/>
    <property type="match status" value="1"/>
</dbReference>
<evidence type="ECO:0000256" key="3">
    <source>
        <dbReference type="ARBA" id="ARBA00022833"/>
    </source>
</evidence>
<dbReference type="AlphaFoldDB" id="A0A5C5FSF6"/>
<feature type="compositionally biased region" description="Polar residues" evidence="5">
    <location>
        <begin position="17"/>
        <end position="30"/>
    </location>
</feature>
<sequence>MNAAANALERTMEDPKTSITAEINNPSQKTEGADPSGEKMLSLVWEGKMKVAMEQANKPRVVDDKDIVLKVTGTTVCGSDMHLLAGAIIELQKGDILGHECMGIVESVGPSVKNLKVGDRVVSGFNIACGECFMCEKKLSSACVRTNNSSLMNSMYGNRTCGMLGYSHFTGGFAGGQAEYVRIPYGEANCIKVPEGVYDEDALYISDSLVTSFHQVEDTGVEEGDIVGIWGVGVIGLLVGVWSALRGAKHIIAIDNVDWRLEYFADKLHKDFPNLKIDLVNFSKDKNVVSKVQELTAPGKDGRNESRPAGLDVAFECAAGEYAKSWIHKLEILTGLETDTSELLNEMIESTIGFGRIGITGVYAGYANHVNVGSLMQRGVRLIGNGQAPTHKYMQRIMDDYIATGKVKPRELFVTHRIALEQTDKVYYSMREHSEKDKIIKAFVATKFSGPPAPGAPGLTTL</sequence>
<protein>
    <submittedName>
        <fullName evidence="7">Chaperonin 10-like protein</fullName>
    </submittedName>
</protein>
<evidence type="ECO:0000313" key="8">
    <source>
        <dbReference type="Proteomes" id="UP000311382"/>
    </source>
</evidence>
<feature type="region of interest" description="Disordered" evidence="5">
    <location>
        <begin position="1"/>
        <end position="37"/>
    </location>
</feature>
<keyword evidence="8" id="KW-1185">Reference proteome</keyword>
<comment type="cofactor">
    <cofactor evidence="1">
        <name>Zn(2+)</name>
        <dbReference type="ChEBI" id="CHEBI:29105"/>
    </cofactor>
</comment>
<keyword evidence="4" id="KW-0560">Oxidoreductase</keyword>
<dbReference type="PROSITE" id="PS00059">
    <property type="entry name" value="ADH_ZINC"/>
    <property type="match status" value="1"/>
</dbReference>
<evidence type="ECO:0000256" key="4">
    <source>
        <dbReference type="ARBA" id="ARBA00023002"/>
    </source>
</evidence>